<evidence type="ECO:0000256" key="13">
    <source>
        <dbReference type="PIRSR" id="PIRSR000239-1"/>
    </source>
</evidence>
<keyword evidence="5" id="KW-0049">Antioxidant</keyword>
<dbReference type="InterPro" id="IPR013766">
    <property type="entry name" value="Thioredoxin_domain"/>
</dbReference>
<keyword evidence="6 15" id="KW-0560">Oxidoreductase</keyword>
<dbReference type="GO" id="GO:0034599">
    <property type="term" value="P:cellular response to oxidative stress"/>
    <property type="evidence" value="ECO:0007669"/>
    <property type="project" value="TreeGrafter"/>
</dbReference>
<dbReference type="GO" id="GO:0008379">
    <property type="term" value="F:thioredoxin peroxidase activity"/>
    <property type="evidence" value="ECO:0007669"/>
    <property type="project" value="TreeGrafter"/>
</dbReference>
<keyword evidence="7" id="KW-1015">Disulfide bond</keyword>
<dbReference type="eggNOG" id="COG1225">
    <property type="taxonomic scope" value="Bacteria"/>
</dbReference>
<evidence type="ECO:0000256" key="9">
    <source>
        <dbReference type="ARBA" id="ARBA00032824"/>
    </source>
</evidence>
<dbReference type="CDD" id="cd03017">
    <property type="entry name" value="PRX_BCP"/>
    <property type="match status" value="1"/>
</dbReference>
<comment type="catalytic activity">
    <reaction evidence="12">
        <text>a hydroperoxide + [thioredoxin]-dithiol = an alcohol + [thioredoxin]-disulfide + H2O</text>
        <dbReference type="Rhea" id="RHEA:62620"/>
        <dbReference type="Rhea" id="RHEA-COMP:10698"/>
        <dbReference type="Rhea" id="RHEA-COMP:10700"/>
        <dbReference type="ChEBI" id="CHEBI:15377"/>
        <dbReference type="ChEBI" id="CHEBI:29950"/>
        <dbReference type="ChEBI" id="CHEBI:30879"/>
        <dbReference type="ChEBI" id="CHEBI:35924"/>
        <dbReference type="ChEBI" id="CHEBI:50058"/>
        <dbReference type="EC" id="1.11.1.24"/>
    </reaction>
</comment>
<protein>
    <recommendedName>
        <fullName evidence="3">thioredoxin-dependent peroxiredoxin</fullName>
        <ecNumber evidence="3">1.11.1.24</ecNumber>
    </recommendedName>
    <alternativeName>
        <fullName evidence="11">Bacterioferritin comigratory protein</fullName>
    </alternativeName>
    <alternativeName>
        <fullName evidence="9">Thioredoxin peroxidase</fullName>
    </alternativeName>
</protein>
<dbReference type="GO" id="GO:0045454">
    <property type="term" value="P:cell redox homeostasis"/>
    <property type="evidence" value="ECO:0007669"/>
    <property type="project" value="TreeGrafter"/>
</dbReference>
<evidence type="ECO:0000256" key="6">
    <source>
        <dbReference type="ARBA" id="ARBA00023002"/>
    </source>
</evidence>
<evidence type="ECO:0000313" key="16">
    <source>
        <dbReference type="Proteomes" id="UP000002007"/>
    </source>
</evidence>
<dbReference type="Gene3D" id="3.40.30.10">
    <property type="entry name" value="Glutaredoxin"/>
    <property type="match status" value="1"/>
</dbReference>
<organism evidence="15 16">
    <name type="scientific">Renibacterium salmoninarum (strain ATCC 33209 / DSM 20767 / JCM 11484 / NBRC 15589 / NCIMB 2235)</name>
    <dbReference type="NCBI Taxonomy" id="288705"/>
    <lineage>
        <taxon>Bacteria</taxon>
        <taxon>Bacillati</taxon>
        <taxon>Actinomycetota</taxon>
        <taxon>Actinomycetes</taxon>
        <taxon>Micrococcales</taxon>
        <taxon>Micrococcaceae</taxon>
        <taxon>Renibacterium</taxon>
    </lineage>
</organism>
<dbReference type="InterPro" id="IPR000866">
    <property type="entry name" value="AhpC/TSA"/>
</dbReference>
<comment type="subunit">
    <text evidence="2">Monomer.</text>
</comment>
<dbReference type="PIRSF" id="PIRSF000239">
    <property type="entry name" value="AHPC"/>
    <property type="match status" value="1"/>
</dbReference>
<dbReference type="Proteomes" id="UP000002007">
    <property type="component" value="Chromosome"/>
</dbReference>
<evidence type="ECO:0000256" key="7">
    <source>
        <dbReference type="ARBA" id="ARBA00023157"/>
    </source>
</evidence>
<dbReference type="GO" id="GO:0005737">
    <property type="term" value="C:cytoplasm"/>
    <property type="evidence" value="ECO:0007669"/>
    <property type="project" value="TreeGrafter"/>
</dbReference>
<evidence type="ECO:0000256" key="5">
    <source>
        <dbReference type="ARBA" id="ARBA00022862"/>
    </source>
</evidence>
<evidence type="ECO:0000256" key="12">
    <source>
        <dbReference type="ARBA" id="ARBA00049091"/>
    </source>
</evidence>
<feature type="domain" description="Thioredoxin" evidence="14">
    <location>
        <begin position="24"/>
        <end position="175"/>
    </location>
</feature>
<dbReference type="AlphaFoldDB" id="A9WNX8"/>
<dbReference type="EMBL" id="CP000910">
    <property type="protein sequence ID" value="ABY22773.1"/>
    <property type="molecule type" value="Genomic_DNA"/>
</dbReference>
<dbReference type="FunFam" id="3.40.30.10:FF:000007">
    <property type="entry name" value="Thioredoxin-dependent thiol peroxidase"/>
    <property type="match status" value="1"/>
</dbReference>
<dbReference type="PANTHER" id="PTHR42801:SF4">
    <property type="entry name" value="AHPC_TSA FAMILY PROTEIN"/>
    <property type="match status" value="1"/>
</dbReference>
<accession>A9WNX8</accession>
<reference evidence="16" key="1">
    <citation type="journal article" date="2008" name="J. Bacteriol.">
        <title>Genome sequence of the fish pathogen Renibacterium salmoninarum suggests reductive evolution away from an environmental Arthrobacter ancestor.</title>
        <authorList>
            <person name="Wiens G.D."/>
            <person name="Rockey D.D."/>
            <person name="Wu Z."/>
            <person name="Chang J."/>
            <person name="Levy R."/>
            <person name="Crane S."/>
            <person name="Chen D.S."/>
            <person name="Capri G.R."/>
            <person name="Burnett J.R."/>
            <person name="Sudheesh P.S."/>
            <person name="Schipma M.J."/>
            <person name="Burd H."/>
            <person name="Bhattacharyya A."/>
            <person name="Rhodes L.D."/>
            <person name="Kaul R."/>
            <person name="Strom M.S."/>
        </authorList>
    </citation>
    <scope>NUCLEOTIDE SEQUENCE [LARGE SCALE GENOMIC DNA]</scope>
    <source>
        <strain evidence="16">ATCC 33209 / DSM 20767 / JCM 11484 / NBRC 15589 / NCIMB 2235</strain>
    </source>
</reference>
<dbReference type="PROSITE" id="PS51352">
    <property type="entry name" value="THIOREDOXIN_2"/>
    <property type="match status" value="1"/>
</dbReference>
<evidence type="ECO:0000256" key="2">
    <source>
        <dbReference type="ARBA" id="ARBA00011245"/>
    </source>
</evidence>
<evidence type="ECO:0000256" key="1">
    <source>
        <dbReference type="ARBA" id="ARBA00003330"/>
    </source>
</evidence>
<proteinExistence type="inferred from homology"/>
<gene>
    <name evidence="15" type="ordered locus">RSal33209_1034</name>
</gene>
<dbReference type="STRING" id="288705.RSal33209_1034"/>
<feature type="active site" description="Cysteine sulfenic acid (-SOH) intermediate; for peroxidase activity" evidence="13">
    <location>
        <position position="66"/>
    </location>
</feature>
<keyword evidence="4 15" id="KW-0575">Peroxidase</keyword>
<dbReference type="PANTHER" id="PTHR42801">
    <property type="entry name" value="THIOREDOXIN-DEPENDENT PEROXIDE REDUCTASE"/>
    <property type="match status" value="1"/>
</dbReference>
<evidence type="ECO:0000259" key="14">
    <source>
        <dbReference type="PROSITE" id="PS51352"/>
    </source>
</evidence>
<evidence type="ECO:0000313" key="15">
    <source>
        <dbReference type="EMBL" id="ABY22773.1"/>
    </source>
</evidence>
<sequence>MSHDMLKFNQPLRSKESVMTTPRLNSGDAAPAFNLTDANGQSHSLKSFAGHKTVLYFYPAASTPGCTKEACDFRDNLSSLAAAGYAVVGISPDEVSALSKFTEAESLNFTLLADPDHSVAEAYGVWGEKKNYGRTYQGLIRSTFVLDEAGIVLLAQYNVRTTGHVAKLRRDLGLD</sequence>
<dbReference type="InterPro" id="IPR024706">
    <property type="entry name" value="Peroxiredoxin_AhpC-typ"/>
</dbReference>
<name>A9WNX8_RENSM</name>
<evidence type="ECO:0000256" key="3">
    <source>
        <dbReference type="ARBA" id="ARBA00013017"/>
    </source>
</evidence>
<comment type="similarity">
    <text evidence="10">Belongs to the peroxiredoxin family. BCP/PrxQ subfamily.</text>
</comment>
<dbReference type="EC" id="1.11.1.24" evidence="3"/>
<evidence type="ECO:0000256" key="8">
    <source>
        <dbReference type="ARBA" id="ARBA00023284"/>
    </source>
</evidence>
<dbReference type="InterPro" id="IPR036249">
    <property type="entry name" value="Thioredoxin-like_sf"/>
</dbReference>
<comment type="function">
    <text evidence="1">Thiol-specific peroxidase that catalyzes the reduction of hydrogen peroxide and organic hydroperoxides to water and alcohols, respectively. Plays a role in cell protection against oxidative stress by detoxifying peroxides and as sensor of hydrogen peroxide-mediated signaling events.</text>
</comment>
<dbReference type="KEGG" id="rsa:RSal33209_1034"/>
<evidence type="ECO:0000256" key="11">
    <source>
        <dbReference type="ARBA" id="ARBA00041373"/>
    </source>
</evidence>
<dbReference type="NCBIfam" id="NF006960">
    <property type="entry name" value="PRK09437.1"/>
    <property type="match status" value="1"/>
</dbReference>
<dbReference type="Pfam" id="PF00578">
    <property type="entry name" value="AhpC-TSA"/>
    <property type="match status" value="1"/>
</dbReference>
<dbReference type="HOGENOM" id="CLU_042529_14_1_11"/>
<keyword evidence="16" id="KW-1185">Reference proteome</keyword>
<evidence type="ECO:0000256" key="4">
    <source>
        <dbReference type="ARBA" id="ARBA00022559"/>
    </source>
</evidence>
<dbReference type="InterPro" id="IPR050924">
    <property type="entry name" value="Peroxiredoxin_BCP/PrxQ"/>
</dbReference>
<evidence type="ECO:0000256" key="10">
    <source>
        <dbReference type="ARBA" id="ARBA00038489"/>
    </source>
</evidence>
<keyword evidence="8" id="KW-0676">Redox-active center</keyword>
<dbReference type="SUPFAM" id="SSF52833">
    <property type="entry name" value="Thioredoxin-like"/>
    <property type="match status" value="1"/>
</dbReference>